<evidence type="ECO:0000313" key="2">
    <source>
        <dbReference type="Proteomes" id="UP000585836"/>
    </source>
</evidence>
<proteinExistence type="predicted"/>
<evidence type="ECO:0000313" key="1">
    <source>
        <dbReference type="EMBL" id="MBB5926347.1"/>
    </source>
</evidence>
<gene>
    <name evidence="1" type="ORF">FHS34_001803</name>
</gene>
<sequence>MDISGIAYRSPVPNLHVADAEPALTAALYSRPLQIRARSAADGDAPCGALARRCLCTMFRPDSWKVP</sequence>
<organism evidence="1 2">
    <name type="scientific">Streptomyces echinatus</name>
    <dbReference type="NCBI Taxonomy" id="67293"/>
    <lineage>
        <taxon>Bacteria</taxon>
        <taxon>Bacillati</taxon>
        <taxon>Actinomycetota</taxon>
        <taxon>Actinomycetes</taxon>
        <taxon>Kitasatosporales</taxon>
        <taxon>Streptomycetaceae</taxon>
        <taxon>Streptomyces</taxon>
    </lineage>
</organism>
<dbReference type="Proteomes" id="UP000585836">
    <property type="component" value="Unassembled WGS sequence"/>
</dbReference>
<comment type="caution">
    <text evidence="1">The sequence shown here is derived from an EMBL/GenBank/DDBJ whole genome shotgun (WGS) entry which is preliminary data.</text>
</comment>
<dbReference type="AlphaFoldDB" id="A0A7W9PSA9"/>
<reference evidence="1 2" key="1">
    <citation type="submission" date="2020-08" db="EMBL/GenBank/DDBJ databases">
        <title>Genomic Encyclopedia of Type Strains, Phase III (KMG-III): the genomes of soil and plant-associated and newly described type strains.</title>
        <authorList>
            <person name="Whitman W."/>
        </authorList>
    </citation>
    <scope>NUCLEOTIDE SEQUENCE [LARGE SCALE GENOMIC DNA]</scope>
    <source>
        <strain evidence="1 2">CECT 3313</strain>
    </source>
</reference>
<protein>
    <submittedName>
        <fullName evidence="1">Uncharacterized protein</fullName>
    </submittedName>
</protein>
<keyword evidence="2" id="KW-1185">Reference proteome</keyword>
<dbReference type="RefSeq" id="WP_184963058.1">
    <property type="nucleotide sequence ID" value="NZ_BAAAWF010000018.1"/>
</dbReference>
<accession>A0A7W9PSA9</accession>
<name>A0A7W9PSA9_9ACTN</name>
<dbReference type="EMBL" id="JACHJK010000003">
    <property type="protein sequence ID" value="MBB5926347.1"/>
    <property type="molecule type" value="Genomic_DNA"/>
</dbReference>